<dbReference type="EMBL" id="CP089984">
    <property type="protein sequence ID" value="WXB14440.1"/>
    <property type="molecule type" value="Genomic_DNA"/>
</dbReference>
<evidence type="ECO:0000259" key="1">
    <source>
        <dbReference type="Pfam" id="PF01370"/>
    </source>
</evidence>
<proteinExistence type="predicted"/>
<dbReference type="RefSeq" id="WP_394824060.1">
    <property type="nucleotide sequence ID" value="NZ_CP089984.1"/>
</dbReference>
<feature type="domain" description="NAD-dependent epimerase/dehydratase" evidence="1">
    <location>
        <begin position="11"/>
        <end position="222"/>
    </location>
</feature>
<protein>
    <submittedName>
        <fullName evidence="2">NAD(P)-dependent oxidoreductase</fullName>
    </submittedName>
</protein>
<evidence type="ECO:0000313" key="2">
    <source>
        <dbReference type="EMBL" id="WXB14440.1"/>
    </source>
</evidence>
<keyword evidence="3" id="KW-1185">Reference proteome</keyword>
<dbReference type="Pfam" id="PF01370">
    <property type="entry name" value="Epimerase"/>
    <property type="match status" value="1"/>
</dbReference>
<dbReference type="Gene3D" id="3.40.50.720">
    <property type="entry name" value="NAD(P)-binding Rossmann-like Domain"/>
    <property type="match status" value="1"/>
</dbReference>
<dbReference type="InterPro" id="IPR050177">
    <property type="entry name" value="Lipid_A_modif_metabolic_enz"/>
</dbReference>
<dbReference type="SUPFAM" id="SSF51735">
    <property type="entry name" value="NAD(P)-binding Rossmann-fold domains"/>
    <property type="match status" value="1"/>
</dbReference>
<dbReference type="InterPro" id="IPR001509">
    <property type="entry name" value="Epimerase_deHydtase"/>
</dbReference>
<organism evidence="2 3">
    <name type="scientific">Pendulispora albinea</name>
    <dbReference type="NCBI Taxonomy" id="2741071"/>
    <lineage>
        <taxon>Bacteria</taxon>
        <taxon>Pseudomonadati</taxon>
        <taxon>Myxococcota</taxon>
        <taxon>Myxococcia</taxon>
        <taxon>Myxococcales</taxon>
        <taxon>Sorangiineae</taxon>
        <taxon>Pendulisporaceae</taxon>
        <taxon>Pendulispora</taxon>
    </lineage>
</organism>
<gene>
    <name evidence="2" type="ORF">LZC94_42275</name>
</gene>
<evidence type="ECO:0000313" key="3">
    <source>
        <dbReference type="Proteomes" id="UP001370348"/>
    </source>
</evidence>
<name>A0ABZ2LVT6_9BACT</name>
<dbReference type="InterPro" id="IPR036291">
    <property type="entry name" value="NAD(P)-bd_dom_sf"/>
</dbReference>
<dbReference type="Proteomes" id="UP001370348">
    <property type="component" value="Chromosome"/>
</dbReference>
<reference evidence="2 3" key="1">
    <citation type="submission" date="2021-12" db="EMBL/GenBank/DDBJ databases">
        <title>Discovery of the Pendulisporaceae a myxobacterial family with distinct sporulation behavior and unique specialized metabolism.</title>
        <authorList>
            <person name="Garcia R."/>
            <person name="Popoff A."/>
            <person name="Bader C.D."/>
            <person name="Loehr J."/>
            <person name="Walesch S."/>
            <person name="Walt C."/>
            <person name="Boldt J."/>
            <person name="Bunk B."/>
            <person name="Haeckl F.J.F.P.J."/>
            <person name="Gunesch A.P."/>
            <person name="Birkelbach J."/>
            <person name="Nuebel U."/>
            <person name="Pietschmann T."/>
            <person name="Bach T."/>
            <person name="Mueller R."/>
        </authorList>
    </citation>
    <scope>NUCLEOTIDE SEQUENCE [LARGE SCALE GENOMIC DNA]</scope>
    <source>
        <strain evidence="2 3">MSr11954</strain>
    </source>
</reference>
<dbReference type="PANTHER" id="PTHR43245">
    <property type="entry name" value="BIFUNCTIONAL POLYMYXIN RESISTANCE PROTEIN ARNA"/>
    <property type="match status" value="1"/>
</dbReference>
<accession>A0ABZ2LVT6</accession>
<sequence>MLGSRTYNHPVVVTGGAGFLGTELVKQLLEAGCPDVRVVDLHPYPEGSDRVRSFSLDIRSGELHAAFAGAKTVLHLAACQYHSPLAKTTYRLPFFGVNVDGTRRLLAAAEEHDLERFVFVSTNMVYGLPQSLPLREDHPKIPIGPYGHSKLEAEKYVEQAHGRKLDTAIVRPGLIVGPGRIGVIARVFDWILGNKPVVLIGRGDNRYELTSSFDVASLVFKAGLARGHAVYNTSSANVPTMREWISHVIEHAGSRSRIIGIPGQPLKLALQVLEKARISPLRGDQYEIADLDYYMDTTRARNELDWRPRFSGLEAVLDTFRWYTSAERKNAASHARATAR</sequence>